<comment type="similarity">
    <text evidence="1">Belongs to the polysaccharide synthase family.</text>
</comment>
<keyword evidence="2" id="KW-1133">Transmembrane helix</keyword>
<evidence type="ECO:0000259" key="3">
    <source>
        <dbReference type="Pfam" id="PF02719"/>
    </source>
</evidence>
<dbReference type="PANTHER" id="PTHR43318">
    <property type="entry name" value="UDP-N-ACETYLGLUCOSAMINE 4,6-DEHYDRATASE"/>
    <property type="match status" value="1"/>
</dbReference>
<dbReference type="Gene3D" id="3.40.50.720">
    <property type="entry name" value="NAD(P)-binding Rossmann-like Domain"/>
    <property type="match status" value="2"/>
</dbReference>
<dbReference type="SUPFAM" id="SSF53335">
    <property type="entry name" value="S-adenosyl-L-methionine-dependent methyltransferases"/>
    <property type="match status" value="1"/>
</dbReference>
<evidence type="ECO:0000256" key="2">
    <source>
        <dbReference type="SAM" id="Phobius"/>
    </source>
</evidence>
<dbReference type="InterPro" id="IPR029063">
    <property type="entry name" value="SAM-dependent_MTases_sf"/>
</dbReference>
<dbReference type="Proteomes" id="UP000218267">
    <property type="component" value="Chromosome"/>
</dbReference>
<gene>
    <name evidence="4" type="ORF">ALGA_4326</name>
</gene>
<evidence type="ECO:0000313" key="5">
    <source>
        <dbReference type="Proteomes" id="UP000218267"/>
    </source>
</evidence>
<proteinExistence type="inferred from homology"/>
<name>A0A1Y1CQ99_9BACT</name>
<keyword evidence="2" id="KW-0472">Membrane</keyword>
<reference evidence="5" key="2">
    <citation type="journal article" date="2020" name="Antonie Van Leeuwenhoek">
        <title>Labilibaculum antarcticum sp. nov., a novel facultative anaerobic, psychrotorelant bacterium isolated from marine sediment of Antarctica.</title>
        <authorList>
            <person name="Watanabe M."/>
            <person name="Kojima H."/>
            <person name="Fukui M."/>
        </authorList>
    </citation>
    <scope>NUCLEOTIDE SEQUENCE [LARGE SCALE GENOMIC DNA]</scope>
    <source>
        <strain evidence="5">SPP2</strain>
    </source>
</reference>
<feature type="transmembrane region" description="Helical" evidence="2">
    <location>
        <begin position="49"/>
        <end position="72"/>
    </location>
</feature>
<dbReference type="RefSeq" id="WP_096433073.1">
    <property type="nucleotide sequence ID" value="NZ_AP018042.1"/>
</dbReference>
<dbReference type="InterPro" id="IPR051203">
    <property type="entry name" value="Polysaccharide_Synthase-Rel"/>
</dbReference>
<feature type="transmembrane region" description="Helical" evidence="2">
    <location>
        <begin position="84"/>
        <end position="106"/>
    </location>
</feature>
<dbReference type="InterPro" id="IPR036291">
    <property type="entry name" value="NAD(P)-bd_dom_sf"/>
</dbReference>
<evidence type="ECO:0000313" key="4">
    <source>
        <dbReference type="EMBL" id="BAX82616.1"/>
    </source>
</evidence>
<evidence type="ECO:0000256" key="1">
    <source>
        <dbReference type="ARBA" id="ARBA00007430"/>
    </source>
</evidence>
<dbReference type="Pfam" id="PF02719">
    <property type="entry name" value="Polysacc_synt_2"/>
    <property type="match status" value="1"/>
</dbReference>
<accession>A0A1Y1CQ99</accession>
<dbReference type="PANTHER" id="PTHR43318:SF1">
    <property type="entry name" value="POLYSACCHARIDE BIOSYNTHESIS PROTEIN EPSC-RELATED"/>
    <property type="match status" value="1"/>
</dbReference>
<dbReference type="OrthoDB" id="9803111at2"/>
<keyword evidence="5" id="KW-1185">Reference proteome</keyword>
<dbReference type="SUPFAM" id="SSF51735">
    <property type="entry name" value="NAD(P)-binding Rossmann-fold domains"/>
    <property type="match status" value="1"/>
</dbReference>
<reference evidence="4 5" key="1">
    <citation type="journal article" date="2018" name="Mar. Genomics">
        <title>Complete genome sequence of Marinifilaceae bacterium strain SPP2, isolated from the Antarctic marine sediment.</title>
        <authorList>
            <person name="Watanabe M."/>
            <person name="Kojima H."/>
            <person name="Fukui M."/>
        </authorList>
    </citation>
    <scope>NUCLEOTIDE SEQUENCE [LARGE SCALE GENOMIC DNA]</scope>
    <source>
        <strain evidence="4 5">SPP2</strain>
    </source>
</reference>
<feature type="transmembrane region" description="Helical" evidence="2">
    <location>
        <begin position="118"/>
        <end position="138"/>
    </location>
</feature>
<feature type="domain" description="Polysaccharide biosynthesis protein CapD-like" evidence="3">
    <location>
        <begin position="293"/>
        <end position="577"/>
    </location>
</feature>
<protein>
    <submittedName>
        <fullName evidence="4">Capsule biosynthesis protein CapD</fullName>
    </submittedName>
</protein>
<dbReference type="InterPro" id="IPR003869">
    <property type="entry name" value="Polysac_CapD-like"/>
</dbReference>
<organism evidence="4 5">
    <name type="scientific">Labilibaculum antarcticum</name>
    <dbReference type="NCBI Taxonomy" id="1717717"/>
    <lineage>
        <taxon>Bacteria</taxon>
        <taxon>Pseudomonadati</taxon>
        <taxon>Bacteroidota</taxon>
        <taxon>Bacteroidia</taxon>
        <taxon>Marinilabiliales</taxon>
        <taxon>Marinifilaceae</taxon>
        <taxon>Labilibaculum</taxon>
    </lineage>
</organism>
<keyword evidence="2" id="KW-0812">Transmembrane</keyword>
<dbReference type="AlphaFoldDB" id="A0A1Y1CQ99"/>
<sequence>MKNKLLLLFDQRILSPWWIFSIDLLLTSFAFLLAYVLRMNINLSEVNMMTFILTGTWSVATYAFCFLCTKSYRGVIRHTDLGELFRLLSSNLLAVVLLFGIDYLSYKYAGGRFNMPDMVIVLQFIFTFFFLTGFRMLVRETYSFISRVKVSKRTLIYGAGDLGLLAVDLLSKMRDDNYNVVGFIDDDKRKWMTPLRDVQVQSFSKALETGIKKGVTTLVIAIANLSKEKKQEITERCFENNWDVKVLPTIDDWIEGKVADKSVRDVKIEDLLGRDQIKLDLNSISESLTGKIILVSGAAGSIGSEIVRQLLRFPVGQLILLDQAESALYDLQQEIITKHGDEKIELVVADISNAARMRTVFEKYCPHVVFNAAAYKHVPMMEANPYEALNVNVGGTRNLANLAVEFGVEKFVMISTDKAVNPTNVMGASKRMCEIYIQSLAQRADIQTSFITTRFGNVLGSNGSVVPLFKKQIEQGGPVKVTHPDITRYFMTIPEACQLVLEAGAMGKGGEIFVFDMGEPVKILDLAKKMIRLAGLKLDQDIKIEFSGLRPGEKLYEELLASSENTLPTYNEKIMIGKVRLHNYDKVNRAISLLLANLNSENNEMMVARMKDLVPEFVSENSIYEAVDLSMKDSEWKWLMFGNKKEKESRKQAHNFPIKNIDIERTRMVFQKRKSEKIRKATLRI</sequence>
<dbReference type="EMBL" id="AP018042">
    <property type="protein sequence ID" value="BAX82616.1"/>
    <property type="molecule type" value="Genomic_DNA"/>
</dbReference>
<dbReference type="KEGG" id="mbas:ALGA_4326"/>
<dbReference type="CDD" id="cd05237">
    <property type="entry name" value="UDP_invert_4-6DH_SDR_e"/>
    <property type="match status" value="1"/>
</dbReference>
<feature type="transmembrane region" description="Helical" evidence="2">
    <location>
        <begin position="17"/>
        <end position="37"/>
    </location>
</feature>